<accession>A0A9W7THI7</accession>
<sequence length="159" mass="17270">MPTHQAKPNTLDTFADLGSLGSSLGGGSGFSSKPATPSGTGGAFPPMCSPQRPDPSPQHTASGGWHPGTGFPSWQPGGTEQNRPNYNVSFSNMVEHHPGALERKHSRTWEPGQRFRMLISMICSLVRALLGARGKKSQKPQQRREKKRRDGKRDGPRET</sequence>
<keyword evidence="3" id="KW-1185">Reference proteome</keyword>
<comment type="caution">
    <text evidence="2">The sequence shown here is derived from an EMBL/GenBank/DDBJ whole genome shotgun (WGS) entry which is preliminary data.</text>
</comment>
<dbReference type="Proteomes" id="UP001059041">
    <property type="component" value="Linkage Group LG17"/>
</dbReference>
<feature type="region of interest" description="Disordered" evidence="1">
    <location>
        <begin position="1"/>
        <end position="86"/>
    </location>
</feature>
<proteinExistence type="predicted"/>
<evidence type="ECO:0000313" key="3">
    <source>
        <dbReference type="Proteomes" id="UP001059041"/>
    </source>
</evidence>
<reference evidence="2" key="1">
    <citation type="submission" date="2021-02" db="EMBL/GenBank/DDBJ databases">
        <title>Comparative genomics reveals that relaxation of natural selection precedes convergent phenotypic evolution of cavefish.</title>
        <authorList>
            <person name="Peng Z."/>
        </authorList>
    </citation>
    <scope>NUCLEOTIDE SEQUENCE</scope>
    <source>
        <tissue evidence="2">Muscle</tissue>
    </source>
</reference>
<protein>
    <submittedName>
        <fullName evidence="2">Tyrosine-protein phosphatase auxilin</fullName>
    </submittedName>
</protein>
<evidence type="ECO:0000256" key="1">
    <source>
        <dbReference type="SAM" id="MobiDB-lite"/>
    </source>
</evidence>
<dbReference type="AlphaFoldDB" id="A0A9W7THI7"/>
<name>A0A9W7THI7_TRIRA</name>
<feature type="compositionally biased region" description="Polar residues" evidence="1">
    <location>
        <begin position="76"/>
        <end position="86"/>
    </location>
</feature>
<feature type="compositionally biased region" description="Polar residues" evidence="1">
    <location>
        <begin position="1"/>
        <end position="12"/>
    </location>
</feature>
<organism evidence="2 3">
    <name type="scientific">Triplophysa rosa</name>
    <name type="common">Cave loach</name>
    <dbReference type="NCBI Taxonomy" id="992332"/>
    <lineage>
        <taxon>Eukaryota</taxon>
        <taxon>Metazoa</taxon>
        <taxon>Chordata</taxon>
        <taxon>Craniata</taxon>
        <taxon>Vertebrata</taxon>
        <taxon>Euteleostomi</taxon>
        <taxon>Actinopterygii</taxon>
        <taxon>Neopterygii</taxon>
        <taxon>Teleostei</taxon>
        <taxon>Ostariophysi</taxon>
        <taxon>Cypriniformes</taxon>
        <taxon>Nemacheilidae</taxon>
        <taxon>Triplophysa</taxon>
    </lineage>
</organism>
<gene>
    <name evidence="2" type="ORF">IRJ41_006405</name>
</gene>
<dbReference type="EMBL" id="JAFHDT010000017">
    <property type="protein sequence ID" value="KAI7797442.1"/>
    <property type="molecule type" value="Genomic_DNA"/>
</dbReference>
<feature type="region of interest" description="Disordered" evidence="1">
    <location>
        <begin position="131"/>
        <end position="159"/>
    </location>
</feature>
<evidence type="ECO:0000313" key="2">
    <source>
        <dbReference type="EMBL" id="KAI7797442.1"/>
    </source>
</evidence>